<reference evidence="4 5" key="1">
    <citation type="submission" date="2018-06" db="EMBL/GenBank/DDBJ databases">
        <authorList>
            <consortium name="Pathogen Informatics"/>
            <person name="Doyle S."/>
        </authorList>
    </citation>
    <scope>NUCLEOTIDE SEQUENCE [LARGE SCALE GENOMIC DNA]</scope>
    <source>
        <strain evidence="4 5">NCTC12360</strain>
    </source>
</reference>
<dbReference type="EMBL" id="UFYW01000001">
    <property type="protein sequence ID" value="STD84416.1"/>
    <property type="molecule type" value="Genomic_DNA"/>
</dbReference>
<keyword evidence="5" id="KW-1185">Reference proteome</keyword>
<dbReference type="Gene3D" id="3.40.50.300">
    <property type="entry name" value="P-loop containing nucleotide triphosphate hydrolases"/>
    <property type="match status" value="1"/>
</dbReference>
<name>A0A376H2B5_ENTGA</name>
<feature type="domain" description="Helicase superfamily 3 single-stranded DNA/RNA virus" evidence="1">
    <location>
        <begin position="213"/>
        <end position="266"/>
    </location>
</feature>
<accession>A0A376H2B5</accession>
<dbReference type="GO" id="GO:0003723">
    <property type="term" value="F:RNA binding"/>
    <property type="evidence" value="ECO:0007669"/>
    <property type="project" value="InterPro"/>
</dbReference>
<evidence type="ECO:0000313" key="3">
    <source>
        <dbReference type="EMBL" id="MDT2691408.1"/>
    </source>
</evidence>
<dbReference type="RefSeq" id="WP_010817837.1">
    <property type="nucleotide sequence ID" value="NZ_JARPZN010000014.1"/>
</dbReference>
<evidence type="ECO:0000259" key="2">
    <source>
        <dbReference type="Pfam" id="PF01719"/>
    </source>
</evidence>
<evidence type="ECO:0000313" key="5">
    <source>
        <dbReference type="Proteomes" id="UP000254807"/>
    </source>
</evidence>
<protein>
    <submittedName>
        <fullName evidence="4">Plasmid replication protein</fullName>
    </submittedName>
    <submittedName>
        <fullName evidence="3">Rep family protein</fullName>
    </submittedName>
</protein>
<dbReference type="InterPro" id="IPR002631">
    <property type="entry name" value="Plasmid_rep_OBD"/>
</dbReference>
<dbReference type="Proteomes" id="UP000254807">
    <property type="component" value="Unassembled WGS sequence"/>
</dbReference>
<proteinExistence type="predicted"/>
<dbReference type="OrthoDB" id="2288493at2"/>
<organism evidence="4 5">
    <name type="scientific">Enterococcus gallinarum</name>
    <dbReference type="NCBI Taxonomy" id="1353"/>
    <lineage>
        <taxon>Bacteria</taxon>
        <taxon>Bacillati</taxon>
        <taxon>Bacillota</taxon>
        <taxon>Bacilli</taxon>
        <taxon>Lactobacillales</taxon>
        <taxon>Enterococcaceae</taxon>
        <taxon>Enterococcus</taxon>
    </lineage>
</organism>
<dbReference type="GO" id="GO:0003724">
    <property type="term" value="F:RNA helicase activity"/>
    <property type="evidence" value="ECO:0007669"/>
    <property type="project" value="InterPro"/>
</dbReference>
<sequence length="401" mass="46718">MSTTKAVNVMYEQQLHHLPPTIKRRTLNSIIKQLTECLKPEKIAGIIHDKDVNDEGVPVEKHVHVVLQFQHARSLENLARLIKEPQVSAFQKWHGNINNAYSYLVHRTTDAQEKYLYSLEEVKANFDYPELMKSISKKINKSNKQRDNEIIKQLLDRLGAGELTREEVISNLTGSQFAKAKKHIQDVHEQVQADKAKIWLEKRKEKGEPITVIWIYGQSETGKSLLAKKYAAKKAKNYFITGSSKDSFQYYQGEHIVILDELRPKTFPYDDLLKMLDPFGENPKAPSRFFDKSLMVDVFIITSPYSPKQFYDEIFKRKKTIDSFKQLQRRISYVQFMSSDYFEMQEYDIYSGSYISVPHSRKKNTLINGTKHPATLDNKKIHQEFSDFFPDDKEGSETNHE</sequence>
<dbReference type="Proteomes" id="UP001183682">
    <property type="component" value="Unassembled WGS sequence"/>
</dbReference>
<gene>
    <name evidence="4" type="ORF">NCTC12360_02954</name>
    <name evidence="3" type="ORF">P7E30_14625</name>
</gene>
<dbReference type="GO" id="GO:0005727">
    <property type="term" value="C:extrachromosomal circular DNA"/>
    <property type="evidence" value="ECO:0007669"/>
    <property type="project" value="InterPro"/>
</dbReference>
<dbReference type="Gene3D" id="3.40.1310.30">
    <property type="match status" value="1"/>
</dbReference>
<dbReference type="InterPro" id="IPR000605">
    <property type="entry name" value="Helicase_SF3_ssDNA/RNA_vir"/>
</dbReference>
<dbReference type="EMBL" id="JARPZN010000014">
    <property type="protein sequence ID" value="MDT2691408.1"/>
    <property type="molecule type" value="Genomic_DNA"/>
</dbReference>
<dbReference type="AlphaFoldDB" id="A0A376H2B5"/>
<dbReference type="Pfam" id="PF00910">
    <property type="entry name" value="RNA_helicase"/>
    <property type="match status" value="1"/>
</dbReference>
<dbReference type="GO" id="GO:0003677">
    <property type="term" value="F:DNA binding"/>
    <property type="evidence" value="ECO:0007669"/>
    <property type="project" value="InterPro"/>
</dbReference>
<evidence type="ECO:0000259" key="1">
    <source>
        <dbReference type="Pfam" id="PF00910"/>
    </source>
</evidence>
<feature type="domain" description="Plasmid replication protein origin binding" evidence="2">
    <location>
        <begin position="40"/>
        <end position="127"/>
    </location>
</feature>
<dbReference type="GO" id="GO:0006260">
    <property type="term" value="P:DNA replication"/>
    <property type="evidence" value="ECO:0007669"/>
    <property type="project" value="InterPro"/>
</dbReference>
<dbReference type="InterPro" id="IPR027417">
    <property type="entry name" value="P-loop_NTPase"/>
</dbReference>
<reference evidence="3" key="2">
    <citation type="submission" date="2023-03" db="EMBL/GenBank/DDBJ databases">
        <authorList>
            <person name="Shen W."/>
            <person name="Cai J."/>
        </authorList>
    </citation>
    <scope>NUCLEOTIDE SEQUENCE</scope>
    <source>
        <strain evidence="3">K69-2</strain>
    </source>
</reference>
<dbReference type="SUPFAM" id="SSF52540">
    <property type="entry name" value="P-loop containing nucleoside triphosphate hydrolases"/>
    <property type="match status" value="1"/>
</dbReference>
<dbReference type="Pfam" id="PF01719">
    <property type="entry name" value="Rep_OBD"/>
    <property type="match status" value="1"/>
</dbReference>
<evidence type="ECO:0000313" key="4">
    <source>
        <dbReference type="EMBL" id="STD84416.1"/>
    </source>
</evidence>
<dbReference type="GO" id="GO:0003916">
    <property type="term" value="F:DNA topoisomerase activity"/>
    <property type="evidence" value="ECO:0007669"/>
    <property type="project" value="InterPro"/>
</dbReference>